<organism evidence="3 4">
    <name type="scientific">Tectimicrobiota bacterium</name>
    <dbReference type="NCBI Taxonomy" id="2528274"/>
    <lineage>
        <taxon>Bacteria</taxon>
        <taxon>Pseudomonadati</taxon>
        <taxon>Nitrospinota/Tectimicrobiota group</taxon>
        <taxon>Candidatus Tectimicrobiota</taxon>
    </lineage>
</organism>
<evidence type="ECO:0000313" key="3">
    <source>
        <dbReference type="EMBL" id="MBI3015270.1"/>
    </source>
</evidence>
<dbReference type="CDD" id="cd01448">
    <property type="entry name" value="TST_Repeat_1"/>
    <property type="match status" value="1"/>
</dbReference>
<dbReference type="Gene3D" id="3.40.250.10">
    <property type="entry name" value="Rhodanese-like domain"/>
    <property type="match status" value="2"/>
</dbReference>
<reference evidence="3" key="1">
    <citation type="submission" date="2020-07" db="EMBL/GenBank/DDBJ databases">
        <title>Huge and variable diversity of episymbiotic CPR bacteria and DPANN archaea in groundwater ecosystems.</title>
        <authorList>
            <person name="He C.Y."/>
            <person name="Keren R."/>
            <person name="Whittaker M."/>
            <person name="Farag I.F."/>
            <person name="Doudna J."/>
            <person name="Cate J.H.D."/>
            <person name="Banfield J.F."/>
        </authorList>
    </citation>
    <scope>NUCLEOTIDE SEQUENCE</scope>
    <source>
        <strain evidence="3">NC_groundwater_717_Ag_S-0.2um_59_8</strain>
    </source>
</reference>
<evidence type="ECO:0000256" key="1">
    <source>
        <dbReference type="ARBA" id="ARBA00022737"/>
    </source>
</evidence>
<dbReference type="InterPro" id="IPR036873">
    <property type="entry name" value="Rhodanese-like_dom_sf"/>
</dbReference>
<dbReference type="PANTHER" id="PTHR43855">
    <property type="entry name" value="THIOSULFATE SULFURTRANSFERASE"/>
    <property type="match status" value="1"/>
</dbReference>
<feature type="domain" description="Rhodanese" evidence="2">
    <location>
        <begin position="43"/>
        <end position="151"/>
    </location>
</feature>
<dbReference type="SUPFAM" id="SSF52821">
    <property type="entry name" value="Rhodanese/Cell cycle control phosphatase"/>
    <property type="match status" value="2"/>
</dbReference>
<protein>
    <submittedName>
        <fullName evidence="3">Sulfurtransferase</fullName>
    </submittedName>
</protein>
<gene>
    <name evidence="3" type="ORF">HYY65_09475</name>
</gene>
<feature type="non-terminal residue" evidence="3">
    <location>
        <position position="219"/>
    </location>
</feature>
<dbReference type="PROSITE" id="PS50206">
    <property type="entry name" value="RHODANESE_3"/>
    <property type="match status" value="2"/>
</dbReference>
<dbReference type="AlphaFoldDB" id="A0A932GQV4"/>
<feature type="domain" description="Rhodanese" evidence="2">
    <location>
        <begin position="181"/>
        <end position="219"/>
    </location>
</feature>
<dbReference type="SMART" id="SM00450">
    <property type="entry name" value="RHOD"/>
    <property type="match status" value="1"/>
</dbReference>
<name>A0A932GQV4_UNCTE</name>
<keyword evidence="1" id="KW-0677">Repeat</keyword>
<dbReference type="Pfam" id="PF00581">
    <property type="entry name" value="Rhodanese"/>
    <property type="match status" value="1"/>
</dbReference>
<proteinExistence type="predicted"/>
<dbReference type="Proteomes" id="UP000741360">
    <property type="component" value="Unassembled WGS sequence"/>
</dbReference>
<dbReference type="InterPro" id="IPR051126">
    <property type="entry name" value="Thiosulfate_sulfurtransferase"/>
</dbReference>
<dbReference type="PANTHER" id="PTHR43855:SF1">
    <property type="entry name" value="THIOSULFATE SULFURTRANSFERASE"/>
    <property type="match status" value="1"/>
</dbReference>
<evidence type="ECO:0000259" key="2">
    <source>
        <dbReference type="PROSITE" id="PS50206"/>
    </source>
</evidence>
<dbReference type="EMBL" id="JACPSX010000178">
    <property type="protein sequence ID" value="MBI3015270.1"/>
    <property type="molecule type" value="Genomic_DNA"/>
</dbReference>
<sequence>MKRGSILTLLVLAILGLVGSGWAADYARPDLIISTDELAGILTHPEIKILDARGPEDYKAGHIAGAIPLPHGKTQYVERGVPGVVAPVERLEGLFGELGIRPTDTLVLYDDIVGEPVTRLFWTFDVLGHNKVRVLNGGMSKWAKEGRPVSKEETAIAPAKYTAKPDWTKFADAAYVLVNLKNSQVALVDCRGPKEWSGEVASRQVKRAGRIPGAKNVDW</sequence>
<dbReference type="InterPro" id="IPR001763">
    <property type="entry name" value="Rhodanese-like_dom"/>
</dbReference>
<accession>A0A932GQV4</accession>
<comment type="caution">
    <text evidence="3">The sequence shown here is derived from an EMBL/GenBank/DDBJ whole genome shotgun (WGS) entry which is preliminary data.</text>
</comment>
<evidence type="ECO:0000313" key="4">
    <source>
        <dbReference type="Proteomes" id="UP000741360"/>
    </source>
</evidence>